<evidence type="ECO:0000313" key="2">
    <source>
        <dbReference type="EMBL" id="OJF09391.1"/>
    </source>
</evidence>
<dbReference type="RefSeq" id="WP_071810280.1">
    <property type="nucleotide sequence ID" value="NZ_MEIA01000574.1"/>
</dbReference>
<organism evidence="2 3">
    <name type="scientific">Couchioplanes caeruleus subsp. caeruleus</name>
    <dbReference type="NCBI Taxonomy" id="56427"/>
    <lineage>
        <taxon>Bacteria</taxon>
        <taxon>Bacillati</taxon>
        <taxon>Actinomycetota</taxon>
        <taxon>Actinomycetes</taxon>
        <taxon>Micromonosporales</taxon>
        <taxon>Micromonosporaceae</taxon>
        <taxon>Couchioplanes</taxon>
    </lineage>
</organism>
<keyword evidence="3" id="KW-1185">Reference proteome</keyword>
<dbReference type="EMBL" id="MEIA01000574">
    <property type="protein sequence ID" value="OJF09391.1"/>
    <property type="molecule type" value="Genomic_DNA"/>
</dbReference>
<dbReference type="Proteomes" id="UP000182486">
    <property type="component" value="Unassembled WGS sequence"/>
</dbReference>
<feature type="region of interest" description="Disordered" evidence="1">
    <location>
        <begin position="22"/>
        <end position="42"/>
    </location>
</feature>
<reference evidence="2 3" key="1">
    <citation type="submission" date="2016-09" db="EMBL/GenBank/DDBJ databases">
        <title>Couchioplanes caeruleus draft genome sequence.</title>
        <authorList>
            <person name="Sheehan J."/>
            <person name="Caffrey P."/>
        </authorList>
    </citation>
    <scope>NUCLEOTIDE SEQUENCE [LARGE SCALE GENOMIC DNA]</scope>
    <source>
        <strain evidence="2 3">DSM 43634</strain>
    </source>
</reference>
<accession>A0A1K0F963</accession>
<evidence type="ECO:0000313" key="3">
    <source>
        <dbReference type="Proteomes" id="UP000182486"/>
    </source>
</evidence>
<sequence>MNELWLDPAQAAGGGRDLAAAGRHLGSQHAEAGSEVAEMSAARPWGTDDIGRAFERNYRPIEQQVLQAWERLGAYLEGLGDASVQAVRELRHTDEAASVRVEQSYGKRS</sequence>
<comment type="caution">
    <text evidence="2">The sequence shown here is derived from an EMBL/GenBank/DDBJ whole genome shotgun (WGS) entry which is preliminary data.</text>
</comment>
<proteinExistence type="predicted"/>
<dbReference type="AlphaFoldDB" id="A0A1K0F963"/>
<evidence type="ECO:0000256" key="1">
    <source>
        <dbReference type="SAM" id="MobiDB-lite"/>
    </source>
</evidence>
<name>A0A1K0F963_9ACTN</name>
<gene>
    <name evidence="2" type="ORF">BG844_37860</name>
</gene>
<evidence type="ECO:0008006" key="4">
    <source>
        <dbReference type="Google" id="ProtNLM"/>
    </source>
</evidence>
<protein>
    <recommendedName>
        <fullName evidence="4">PE domain-containing protein</fullName>
    </recommendedName>
</protein>